<dbReference type="FunFam" id="1.20.1560.10:FF:000013">
    <property type="entry name" value="ABC transporter C family member 2"/>
    <property type="match status" value="1"/>
</dbReference>
<dbReference type="PROSITE" id="PS00211">
    <property type="entry name" value="ABC_TRANSPORTER_1"/>
    <property type="match status" value="2"/>
</dbReference>
<gene>
    <name evidence="14" type="ORF">Fcan01_02203</name>
</gene>
<evidence type="ECO:0000259" key="12">
    <source>
        <dbReference type="PROSITE" id="PS50893"/>
    </source>
</evidence>
<evidence type="ECO:0000259" key="13">
    <source>
        <dbReference type="PROSITE" id="PS50929"/>
    </source>
</evidence>
<keyword evidence="5" id="KW-0677">Repeat</keyword>
<evidence type="ECO:0000256" key="10">
    <source>
        <dbReference type="SAM" id="Phobius"/>
    </source>
</evidence>
<dbReference type="InterPro" id="IPR050173">
    <property type="entry name" value="ABC_transporter_C-like"/>
</dbReference>
<comment type="caution">
    <text evidence="14">The sequence shown here is derived from an EMBL/GenBank/DDBJ whole genome shotgun (WGS) entry which is preliminary data.</text>
</comment>
<evidence type="ECO:0000256" key="2">
    <source>
        <dbReference type="ARBA" id="ARBA00009726"/>
    </source>
</evidence>
<dbReference type="FunFam" id="3.40.50.300:FF:000973">
    <property type="entry name" value="Multidrug resistance-associated protein 4"/>
    <property type="match status" value="1"/>
</dbReference>
<dbReference type="Pfam" id="PF00664">
    <property type="entry name" value="ABC_membrane"/>
    <property type="match status" value="2"/>
</dbReference>
<dbReference type="Proteomes" id="UP000198287">
    <property type="component" value="Unassembled WGS sequence"/>
</dbReference>
<dbReference type="GO" id="GO:0140359">
    <property type="term" value="F:ABC-type transporter activity"/>
    <property type="evidence" value="ECO:0007669"/>
    <property type="project" value="InterPro"/>
</dbReference>
<dbReference type="Pfam" id="PF00005">
    <property type="entry name" value="ABC_tran"/>
    <property type="match status" value="2"/>
</dbReference>
<dbReference type="GO" id="GO:0005524">
    <property type="term" value="F:ATP binding"/>
    <property type="evidence" value="ECO:0007669"/>
    <property type="project" value="UniProtKB-KW"/>
</dbReference>
<evidence type="ECO:0000256" key="7">
    <source>
        <dbReference type="ARBA" id="ARBA00022840"/>
    </source>
</evidence>
<name>A0A226F582_FOLCA</name>
<protein>
    <submittedName>
        <fullName evidence="14">Multidrug resistance-associated protein 4</fullName>
    </submittedName>
</protein>
<accession>A0A226F582</accession>
<dbReference type="InterPro" id="IPR003593">
    <property type="entry name" value="AAA+_ATPase"/>
</dbReference>
<evidence type="ECO:0000256" key="1">
    <source>
        <dbReference type="ARBA" id="ARBA00004141"/>
    </source>
</evidence>
<keyword evidence="6" id="KW-0547">Nucleotide-binding</keyword>
<evidence type="ECO:0000256" key="9">
    <source>
        <dbReference type="ARBA" id="ARBA00023136"/>
    </source>
</evidence>
<feature type="chain" id="PRO_5013189181" evidence="11">
    <location>
        <begin position="26"/>
        <end position="1336"/>
    </location>
</feature>
<evidence type="ECO:0000313" key="14">
    <source>
        <dbReference type="EMBL" id="OXA64500.1"/>
    </source>
</evidence>
<feature type="domain" description="ABC transmembrane type-1" evidence="13">
    <location>
        <begin position="101"/>
        <end position="337"/>
    </location>
</feature>
<sequence length="1336" mass="152212">MRTSPREHASCASVLLFWWLRKIIGIGLKRELREEDIYPVLQGDHAAIHGNLLEQNWVQHLTKCVERNTKPSFRWVLFVTYAKRFLFYGFFSMLEECVYRVIQVISLGVIIEYFTTSGHKSHSKSMAYLAAGGVILGSFCFFLSFHWSMFNTHHICTHMRLGMSSLIYRKTLRLSQATMRSFSVGQLITMLSTDVYRLDMQDLHLNYLWIAPIQLGVVIYLLYYHYEFGFPSLSGLGLLGIFVFFQYIMGIYVVRVRKNKIAATNKRLRIITEILDAFYNIKLYAWENAFFARAKESRRVELKYVKTTMILRILNASFSLILTKMTGFLTILLYIYMDETPLDARRVFITLLLYEHVRINLAHLFTRGAVDFAEVSVTAKRMTEFLLLEEKYENPELYDAYSIDPANVTVDTPLNGIYMEQVQCKWHYDQDSMTLNNINLDITEGKMLAIVGPTGSGKSSCLAAILGELPIVSGKITVQGKIAYIPQSPWLFPGTIRQNIVFGREYNQEWYISVMEMCGLKADFDNMEDGDQTKVVRAVLSVGQKARISLARAVYSNCDIYLMDDPLSCIDVRLQRHILEKCIRGALKNKAVLLVTHQLHFLEAADDIAILLEGKLIAKGTYKELLDLGITFSKEIEGGEEEGEVDDDDHLEIQPEKGKRNSFVAIEQDILTNTLIVREHVPMGDPDQDLQMSLVHKGKSAIAIKEIEDADTTIETDKIGIRLFWSYLRASSTWYLIAYLFILCCLVQVLYSASEIVLEVWTHHEEDRAKKVIQGTLPDKDKEDREREIITYCILIPSLVVLSILRSVAMFQICMNASFTLFCQLLNSLLHAKAKFYESSCAGHGINRFSKDMLVIDELLPTTLYEITGVFFEILGTIIILCWTLYWAAIPSGIFLVMVCIVYHVYHKNAATLKRLEANARSPIYAHTAKTLEGLSTIRSFEQERIFLKIFEDLQDHHTSAWYLYTSLNTWLSIVVDSLALLLVAAITMIYVFGEPQNANSSEVGLAIGKVIELSILMQMVVSDTADSETEMISVERILDYSQDATEDDWEKREHQPPPYWPLHGSIVFNNVTVTGHGDKVLLADINVDIPAGEKIGIVGRSGSGKTTLINTLYRITEPSQGQVLIDDIDIQDVGLHDLRRKISIIPQVPYVFTGTLRMNLDPLGDYPDHEIWNVLDEVSLFDTVKTMDAGLDTYFNEAGWQLSPGQAQLLGLARVLLQKNQILCLDHAMNNLDPQSQKLIQKKIKDKFSNCTVLTIAHRLQSLMYCNKIMVIESGRVVDYGDPYTLIKQQGPLCSLIMHLGKKNAEEITRLAKESELRRRASRKSQVNFLETIFM</sequence>
<feature type="transmembrane region" description="Helical" evidence="10">
    <location>
        <begin position="127"/>
        <end position="150"/>
    </location>
</feature>
<evidence type="ECO:0000256" key="3">
    <source>
        <dbReference type="ARBA" id="ARBA00022448"/>
    </source>
</evidence>
<reference evidence="14 15" key="1">
    <citation type="submission" date="2015-12" db="EMBL/GenBank/DDBJ databases">
        <title>The genome of Folsomia candida.</title>
        <authorList>
            <person name="Faddeeva A."/>
            <person name="Derks M.F."/>
            <person name="Anvar Y."/>
            <person name="Smit S."/>
            <person name="Van Straalen N."/>
            <person name="Roelofs D."/>
        </authorList>
    </citation>
    <scope>NUCLEOTIDE SEQUENCE [LARGE SCALE GENOMIC DNA]</scope>
    <source>
        <strain evidence="14 15">VU population</strain>
        <tissue evidence="14">Whole body</tissue>
    </source>
</reference>
<keyword evidence="11" id="KW-0732">Signal</keyword>
<keyword evidence="4 10" id="KW-0812">Transmembrane</keyword>
<feature type="transmembrane region" description="Helical" evidence="10">
    <location>
        <begin position="207"/>
        <end position="226"/>
    </location>
</feature>
<dbReference type="GO" id="GO:0016887">
    <property type="term" value="F:ATP hydrolysis activity"/>
    <property type="evidence" value="ECO:0007669"/>
    <property type="project" value="InterPro"/>
</dbReference>
<dbReference type="GO" id="GO:0016020">
    <property type="term" value="C:membrane"/>
    <property type="evidence" value="ECO:0007669"/>
    <property type="project" value="UniProtKB-SubCell"/>
</dbReference>
<dbReference type="OrthoDB" id="6500128at2759"/>
<dbReference type="InterPro" id="IPR030240">
    <property type="entry name" value="ABCC4_TMD1"/>
</dbReference>
<dbReference type="InterPro" id="IPR027417">
    <property type="entry name" value="P-loop_NTPase"/>
</dbReference>
<dbReference type="FunFam" id="3.40.50.300:FF:000163">
    <property type="entry name" value="Multidrug resistance-associated protein member 4"/>
    <property type="match status" value="1"/>
</dbReference>
<feature type="domain" description="ABC transporter" evidence="12">
    <location>
        <begin position="417"/>
        <end position="638"/>
    </location>
</feature>
<evidence type="ECO:0000256" key="8">
    <source>
        <dbReference type="ARBA" id="ARBA00022989"/>
    </source>
</evidence>
<dbReference type="InterPro" id="IPR011527">
    <property type="entry name" value="ABC1_TM_dom"/>
</dbReference>
<dbReference type="SMART" id="SM00382">
    <property type="entry name" value="AAA"/>
    <property type="match status" value="2"/>
</dbReference>
<feature type="domain" description="ABC transmembrane type-1" evidence="13">
    <location>
        <begin position="789"/>
        <end position="987"/>
    </location>
</feature>
<feature type="transmembrane region" description="Helical" evidence="10">
    <location>
        <begin position="971"/>
        <end position="993"/>
    </location>
</feature>
<dbReference type="EMBL" id="LNIX01000001">
    <property type="protein sequence ID" value="OXA64500.1"/>
    <property type="molecule type" value="Genomic_DNA"/>
</dbReference>
<evidence type="ECO:0000313" key="15">
    <source>
        <dbReference type="Proteomes" id="UP000198287"/>
    </source>
</evidence>
<keyword evidence="7" id="KW-0067">ATP-binding</keyword>
<dbReference type="InterPro" id="IPR003439">
    <property type="entry name" value="ABC_transporter-like_ATP-bd"/>
</dbReference>
<dbReference type="CDD" id="cd03250">
    <property type="entry name" value="ABCC_MRP_domain1"/>
    <property type="match status" value="1"/>
</dbReference>
<evidence type="ECO:0000256" key="5">
    <source>
        <dbReference type="ARBA" id="ARBA00022737"/>
    </source>
</evidence>
<dbReference type="CDD" id="cd03244">
    <property type="entry name" value="ABCC_MRP_domain2"/>
    <property type="match status" value="1"/>
</dbReference>
<keyword evidence="8 10" id="KW-1133">Transmembrane helix</keyword>
<feature type="transmembrane region" description="Helical" evidence="10">
    <location>
        <begin position="98"/>
        <end position="115"/>
    </location>
</feature>
<comment type="subcellular location">
    <subcellularLocation>
        <location evidence="1">Membrane</location>
        <topology evidence="1">Multi-pass membrane protein</topology>
    </subcellularLocation>
</comment>
<dbReference type="PROSITE" id="PS50893">
    <property type="entry name" value="ABC_TRANSPORTER_2"/>
    <property type="match status" value="2"/>
</dbReference>
<dbReference type="PROSITE" id="PS50929">
    <property type="entry name" value="ABC_TM1F"/>
    <property type="match status" value="2"/>
</dbReference>
<keyword evidence="9 10" id="KW-0472">Membrane</keyword>
<keyword evidence="3" id="KW-0813">Transport</keyword>
<dbReference type="PANTHER" id="PTHR24223:SF456">
    <property type="entry name" value="MULTIDRUG RESISTANCE-ASSOCIATED PROTEIN LETHAL(2)03659"/>
    <property type="match status" value="1"/>
</dbReference>
<evidence type="ECO:0000256" key="4">
    <source>
        <dbReference type="ARBA" id="ARBA00022692"/>
    </source>
</evidence>
<dbReference type="InterPro" id="IPR017871">
    <property type="entry name" value="ABC_transporter-like_CS"/>
</dbReference>
<dbReference type="Gene3D" id="3.40.50.300">
    <property type="entry name" value="P-loop containing nucleotide triphosphate hydrolases"/>
    <property type="match status" value="2"/>
</dbReference>
<dbReference type="PANTHER" id="PTHR24223">
    <property type="entry name" value="ATP-BINDING CASSETTE SUB-FAMILY C"/>
    <property type="match status" value="1"/>
</dbReference>
<dbReference type="InterPro" id="IPR044726">
    <property type="entry name" value="ABCC_6TM_D2"/>
</dbReference>
<dbReference type="SUPFAM" id="SSF90123">
    <property type="entry name" value="ABC transporter transmembrane region"/>
    <property type="match status" value="2"/>
</dbReference>
<feature type="transmembrane region" description="Helical" evidence="10">
    <location>
        <begin position="732"/>
        <end position="751"/>
    </location>
</feature>
<feature type="transmembrane region" description="Helical" evidence="10">
    <location>
        <begin position="789"/>
        <end position="809"/>
    </location>
</feature>
<proteinExistence type="inferred from homology"/>
<dbReference type="Gene3D" id="1.20.1560.10">
    <property type="entry name" value="ABC transporter type 1, transmembrane domain"/>
    <property type="match status" value="2"/>
</dbReference>
<comment type="similarity">
    <text evidence="2">Belongs to the ABC transporter superfamily. ABCC family. Conjugate transporter (TC 3.A.1.208) subfamily.</text>
</comment>
<keyword evidence="15" id="KW-1185">Reference proteome</keyword>
<feature type="transmembrane region" description="Helical" evidence="10">
    <location>
        <begin position="886"/>
        <end position="906"/>
    </location>
</feature>
<organism evidence="14 15">
    <name type="scientific">Folsomia candida</name>
    <name type="common">Springtail</name>
    <dbReference type="NCBI Taxonomy" id="158441"/>
    <lineage>
        <taxon>Eukaryota</taxon>
        <taxon>Metazoa</taxon>
        <taxon>Ecdysozoa</taxon>
        <taxon>Arthropoda</taxon>
        <taxon>Hexapoda</taxon>
        <taxon>Collembola</taxon>
        <taxon>Entomobryomorpha</taxon>
        <taxon>Isotomoidea</taxon>
        <taxon>Isotomidae</taxon>
        <taxon>Proisotominae</taxon>
        <taxon>Folsomia</taxon>
    </lineage>
</organism>
<evidence type="ECO:0000256" key="11">
    <source>
        <dbReference type="SAM" id="SignalP"/>
    </source>
</evidence>
<evidence type="ECO:0000256" key="6">
    <source>
        <dbReference type="ARBA" id="ARBA00022741"/>
    </source>
</evidence>
<feature type="transmembrane region" description="Helical" evidence="10">
    <location>
        <begin position="232"/>
        <end position="254"/>
    </location>
</feature>
<dbReference type="SUPFAM" id="SSF52540">
    <property type="entry name" value="P-loop containing nucleoside triphosphate hydrolases"/>
    <property type="match status" value="2"/>
</dbReference>
<dbReference type="CDD" id="cd18593">
    <property type="entry name" value="ABC_6TM_MRP4_D1_like"/>
    <property type="match status" value="1"/>
</dbReference>
<dbReference type="CDD" id="cd18580">
    <property type="entry name" value="ABC_6TM_ABCC_D2"/>
    <property type="match status" value="1"/>
</dbReference>
<feature type="domain" description="ABC transporter" evidence="12">
    <location>
        <begin position="1067"/>
        <end position="1300"/>
    </location>
</feature>
<feature type="transmembrane region" description="Helical" evidence="10">
    <location>
        <begin position="313"/>
        <end position="336"/>
    </location>
</feature>
<dbReference type="InterPro" id="IPR036640">
    <property type="entry name" value="ABC1_TM_sf"/>
</dbReference>
<feature type="signal peptide" evidence="11">
    <location>
        <begin position="1"/>
        <end position="25"/>
    </location>
</feature>